<evidence type="ECO:0000313" key="2">
    <source>
        <dbReference type="EMBL" id="SEP11591.1"/>
    </source>
</evidence>
<dbReference type="AlphaFoldDB" id="A0A1H8V8B0"/>
<evidence type="ECO:0000313" key="3">
    <source>
        <dbReference type="Proteomes" id="UP000198809"/>
    </source>
</evidence>
<dbReference type="EMBL" id="CP076607">
    <property type="protein sequence ID" value="QWU13256.1"/>
    <property type="molecule type" value="Genomic_DNA"/>
</dbReference>
<reference evidence="1 4" key="2">
    <citation type="submission" date="2021-06" db="EMBL/GenBank/DDBJ databases">
        <title>Whole genome sequence of Paenibacillus sophorae DSM23020 for comparative genomics.</title>
        <authorList>
            <person name="Kim M.-J."/>
            <person name="Lee G."/>
            <person name="Shin J.-H."/>
        </authorList>
    </citation>
    <scope>NUCLEOTIDE SEQUENCE [LARGE SCALE GENOMIC DNA]</scope>
    <source>
        <strain evidence="1 4">DSM 23020</strain>
    </source>
</reference>
<dbReference type="Proteomes" id="UP000198809">
    <property type="component" value="Unassembled WGS sequence"/>
</dbReference>
<accession>A0A1H8V8B0</accession>
<dbReference type="STRING" id="1333845.SAMN04487895_1229"/>
<organism evidence="2 3">
    <name type="scientific">Paenibacillus sophorae</name>
    <dbReference type="NCBI Taxonomy" id="1333845"/>
    <lineage>
        <taxon>Bacteria</taxon>
        <taxon>Bacillati</taxon>
        <taxon>Bacillota</taxon>
        <taxon>Bacilli</taxon>
        <taxon>Bacillales</taxon>
        <taxon>Paenibacillaceae</taxon>
        <taxon>Paenibacillus</taxon>
    </lineage>
</organism>
<sequence length="200" mass="22153">MTKTKAVILLIIILCIVGGYSCISLIDGWRFTAIAAANAQSSVGMDAVVFDQLDLPWGKVFLLDTPNGERTAVVRKKGPLWFCNLVTTFNPANASDPVRTVGWLNYQYSGGTSPESIALIDVITSDPQVAWIEVGEGTDRVKKQIEPNKPLLVWWPKAFIGSSLKPIALSSEDKPLYEYRFAQENVTDTTTLKWYPIKNN</sequence>
<keyword evidence="4" id="KW-1185">Reference proteome</keyword>
<protein>
    <submittedName>
        <fullName evidence="2">Uncharacterized protein</fullName>
    </submittedName>
</protein>
<proteinExistence type="predicted"/>
<evidence type="ECO:0000313" key="4">
    <source>
        <dbReference type="Proteomes" id="UP000683429"/>
    </source>
</evidence>
<dbReference type="OrthoDB" id="2739040at2"/>
<reference evidence="2 3" key="1">
    <citation type="submission" date="2016-10" db="EMBL/GenBank/DDBJ databases">
        <authorList>
            <person name="de Groot N.N."/>
        </authorList>
    </citation>
    <scope>NUCLEOTIDE SEQUENCE [LARGE SCALE GENOMIC DNA]</scope>
    <source>
        <strain evidence="2 3">CGMCC 1.10238</strain>
    </source>
</reference>
<gene>
    <name evidence="1" type="ORF">KP014_14640</name>
    <name evidence="2" type="ORF">SAMN04487895_1229</name>
</gene>
<dbReference type="Proteomes" id="UP000683429">
    <property type="component" value="Chromosome"/>
</dbReference>
<dbReference type="RefSeq" id="WP_036588934.1">
    <property type="nucleotide sequence ID" value="NZ_CP076607.1"/>
</dbReference>
<evidence type="ECO:0000313" key="1">
    <source>
        <dbReference type="EMBL" id="QWU13256.1"/>
    </source>
</evidence>
<dbReference type="PROSITE" id="PS51257">
    <property type="entry name" value="PROKAR_LIPOPROTEIN"/>
    <property type="match status" value="1"/>
</dbReference>
<dbReference type="EMBL" id="FODH01000022">
    <property type="protein sequence ID" value="SEP11591.1"/>
    <property type="molecule type" value="Genomic_DNA"/>
</dbReference>
<name>A0A1H8V8B0_9BACL</name>